<keyword evidence="6 9" id="KW-0472">Membrane</keyword>
<comment type="subcellular location">
    <subcellularLocation>
        <location evidence="1">Membrane</location>
        <topology evidence="1">Multi-pass membrane protein</topology>
    </subcellularLocation>
</comment>
<sequence>MLPDTAGTAVSVSFLHLEHKDIKLNLISTYETVADCKPTKKLVSWAIRRFQAKIQAIIIRIRSKPSRSLQHIRIPRHAEDAAADEAPFKKIPTMHVLGIKNFDPQLVWLGPVISATSVLSQKASPMANNKMSRPRKPGRLSVYLYIPNIIGYTRVFMNCYAFAICFSNKWLFCALYFISFVCDGVDGWCARKFNQVSTFGAVLDMVTDRISTACLLVILSQVYRPGMVFLSLLALDIASHWLQMYSTFLLGKVSHKDVKDSTNWLFKAYYGNRMFMAYCCVACEVLYITLFLLAQNDSEKLMDVLKSSITEGSPISVLVGLSVFGWAIKQLVNVIQMKTAADICVLHDINRKERP</sequence>
<organism evidence="10 11">
    <name type="scientific">Salix suchowensis</name>
    <dbReference type="NCBI Taxonomy" id="1278906"/>
    <lineage>
        <taxon>Eukaryota</taxon>
        <taxon>Viridiplantae</taxon>
        <taxon>Streptophyta</taxon>
        <taxon>Embryophyta</taxon>
        <taxon>Tracheophyta</taxon>
        <taxon>Spermatophyta</taxon>
        <taxon>Magnoliopsida</taxon>
        <taxon>eudicotyledons</taxon>
        <taxon>Gunneridae</taxon>
        <taxon>Pentapetalae</taxon>
        <taxon>rosids</taxon>
        <taxon>fabids</taxon>
        <taxon>Malpighiales</taxon>
        <taxon>Salicaceae</taxon>
        <taxon>Saliceae</taxon>
        <taxon>Salix</taxon>
    </lineage>
</organism>
<evidence type="ECO:0000313" key="10">
    <source>
        <dbReference type="EMBL" id="KAJ6395678.1"/>
    </source>
</evidence>
<accession>A0ABQ9CBM5</accession>
<dbReference type="PANTHER" id="PTHR15362">
    <property type="entry name" value="PHOSPHATIDYLINOSITOL SYNTHASE"/>
    <property type="match status" value="1"/>
</dbReference>
<keyword evidence="2 8" id="KW-0808">Transferase</keyword>
<feature type="transmembrane region" description="Helical" evidence="9">
    <location>
        <begin position="274"/>
        <end position="294"/>
    </location>
</feature>
<keyword evidence="3 9" id="KW-0812">Transmembrane</keyword>
<evidence type="ECO:0000256" key="3">
    <source>
        <dbReference type="ARBA" id="ARBA00022692"/>
    </source>
</evidence>
<evidence type="ECO:0000256" key="5">
    <source>
        <dbReference type="ARBA" id="ARBA00023098"/>
    </source>
</evidence>
<protein>
    <recommendedName>
        <fullName evidence="12">CDP-diacylglycerol--inositol 3-phosphatidyltransferase</fullName>
    </recommendedName>
</protein>
<feature type="transmembrane region" description="Helical" evidence="9">
    <location>
        <begin position="169"/>
        <end position="189"/>
    </location>
</feature>
<reference evidence="10" key="2">
    <citation type="journal article" date="2023" name="Int. J. Mol. Sci.">
        <title>De Novo Assembly and Annotation of 11 Diverse Shrub Willow (Salix) Genomes Reveals Novel Gene Organization in Sex-Linked Regions.</title>
        <authorList>
            <person name="Hyden B."/>
            <person name="Feng K."/>
            <person name="Yates T.B."/>
            <person name="Jawdy S."/>
            <person name="Cereghino C."/>
            <person name="Smart L.B."/>
            <person name="Muchero W."/>
        </authorList>
    </citation>
    <scope>NUCLEOTIDE SEQUENCE</scope>
    <source>
        <tissue evidence="10">Shoot tip</tissue>
    </source>
</reference>
<dbReference type="InterPro" id="IPR000462">
    <property type="entry name" value="CDP-OH_P_trans"/>
</dbReference>
<evidence type="ECO:0000256" key="8">
    <source>
        <dbReference type="RuleBase" id="RU003750"/>
    </source>
</evidence>
<comment type="caution">
    <text evidence="10">The sequence shown here is derived from an EMBL/GenBank/DDBJ whole genome shotgun (WGS) entry which is preliminary data.</text>
</comment>
<keyword evidence="7" id="KW-1208">Phospholipid metabolism</keyword>
<evidence type="ECO:0000256" key="9">
    <source>
        <dbReference type="SAM" id="Phobius"/>
    </source>
</evidence>
<dbReference type="PANTHER" id="PTHR15362:SF4">
    <property type="entry name" value="CDP-DIACYLGLYCEROL--INOSITOL 3-PHOSPHATIDYLTRANSFERASE"/>
    <property type="match status" value="1"/>
</dbReference>
<dbReference type="PROSITE" id="PS00379">
    <property type="entry name" value="CDP_ALCOHOL_P_TRANSF"/>
    <property type="match status" value="1"/>
</dbReference>
<dbReference type="EMBL" id="JAPFFI010000004">
    <property type="protein sequence ID" value="KAJ6395678.1"/>
    <property type="molecule type" value="Genomic_DNA"/>
</dbReference>
<dbReference type="InterPro" id="IPR043130">
    <property type="entry name" value="CDP-OH_PTrfase_TM_dom"/>
</dbReference>
<evidence type="ECO:0008006" key="12">
    <source>
        <dbReference type="Google" id="ProtNLM"/>
    </source>
</evidence>
<evidence type="ECO:0000256" key="7">
    <source>
        <dbReference type="ARBA" id="ARBA00023264"/>
    </source>
</evidence>
<dbReference type="Gene3D" id="1.20.120.1760">
    <property type="match status" value="1"/>
</dbReference>
<name>A0ABQ9CBM5_9ROSI</name>
<gene>
    <name evidence="10" type="ORF">OIU77_020854</name>
</gene>
<evidence type="ECO:0000313" key="11">
    <source>
        <dbReference type="Proteomes" id="UP001141253"/>
    </source>
</evidence>
<keyword evidence="11" id="KW-1185">Reference proteome</keyword>
<dbReference type="Proteomes" id="UP001141253">
    <property type="component" value="Chromosome 4"/>
</dbReference>
<keyword evidence="5" id="KW-0443">Lipid metabolism</keyword>
<evidence type="ECO:0000256" key="4">
    <source>
        <dbReference type="ARBA" id="ARBA00022989"/>
    </source>
</evidence>
<reference evidence="10" key="1">
    <citation type="submission" date="2022-10" db="EMBL/GenBank/DDBJ databases">
        <authorList>
            <person name="Hyden B.L."/>
            <person name="Feng K."/>
            <person name="Yates T."/>
            <person name="Jawdy S."/>
            <person name="Smart L.B."/>
            <person name="Muchero W."/>
        </authorList>
    </citation>
    <scope>NUCLEOTIDE SEQUENCE</scope>
    <source>
        <tissue evidence="10">Shoot tip</tissue>
    </source>
</reference>
<proteinExistence type="inferred from homology"/>
<keyword evidence="4 9" id="KW-1133">Transmembrane helix</keyword>
<comment type="similarity">
    <text evidence="8">Belongs to the CDP-alcohol phosphatidyltransferase class-I family.</text>
</comment>
<dbReference type="InterPro" id="IPR048254">
    <property type="entry name" value="CDP_ALCOHOL_P_TRANSF_CS"/>
</dbReference>
<evidence type="ECO:0000256" key="6">
    <source>
        <dbReference type="ARBA" id="ARBA00023136"/>
    </source>
</evidence>
<feature type="transmembrane region" description="Helical" evidence="9">
    <location>
        <begin position="314"/>
        <end position="332"/>
    </location>
</feature>
<evidence type="ECO:0000256" key="2">
    <source>
        <dbReference type="ARBA" id="ARBA00022679"/>
    </source>
</evidence>
<dbReference type="Pfam" id="PF01066">
    <property type="entry name" value="CDP-OH_P_transf"/>
    <property type="match status" value="1"/>
</dbReference>
<evidence type="ECO:0000256" key="1">
    <source>
        <dbReference type="ARBA" id="ARBA00004141"/>
    </source>
</evidence>